<keyword evidence="6 8" id="KW-0067">ATP-binding</keyword>
<dbReference type="NCBIfam" id="TIGR00938">
    <property type="entry name" value="thrB_alt"/>
    <property type="match status" value="1"/>
</dbReference>
<evidence type="ECO:0000313" key="11">
    <source>
        <dbReference type="EMBL" id="UZW75299.1"/>
    </source>
</evidence>
<dbReference type="EC" id="2.7.1.39" evidence="8 9"/>
<evidence type="ECO:0000256" key="7">
    <source>
        <dbReference type="ARBA" id="ARBA00038240"/>
    </source>
</evidence>
<evidence type="ECO:0000256" key="9">
    <source>
        <dbReference type="NCBIfam" id="TIGR00938"/>
    </source>
</evidence>
<sequence>MAVYTSVTQGELTEFLAQYSLGTLLSYSEIGDGIENSNYFVTVEGQTGQDTHQQKWVLTLFENLKESQLPFFLNLMSWLASKGFSVPAPCPRHDGAINGMLKGKPAILVPCFSGRSVERPNVVHCEQLGRYVANMHQALVSYPQTRNSPRNIEWMRAIEARLFKVLTNSESALVSRSVNHYQNIKAQMESCPAGIVHGDLFRDNVLFDKGEISGVIDFFHACNDSLLFDLAVIANDWTTDSNGQYDKAKVDSLLQGYSSVRPLTNSERLLWPDFQHLAALRFWLSRLESRYLPGYQQESTQGDKTKDPDELKRMILSLGLVG</sequence>
<dbReference type="CDD" id="cd05153">
    <property type="entry name" value="HomoserineK_II"/>
    <property type="match status" value="1"/>
</dbReference>
<evidence type="ECO:0000256" key="5">
    <source>
        <dbReference type="ARBA" id="ARBA00022777"/>
    </source>
</evidence>
<dbReference type="InterPro" id="IPR050249">
    <property type="entry name" value="Pseudomonas-type_ThrB"/>
</dbReference>
<evidence type="ECO:0000256" key="3">
    <source>
        <dbReference type="ARBA" id="ARBA00022697"/>
    </source>
</evidence>
<dbReference type="GO" id="GO:0009088">
    <property type="term" value="P:threonine biosynthetic process"/>
    <property type="evidence" value="ECO:0007669"/>
    <property type="project" value="UniProtKB-UniRule"/>
</dbReference>
<dbReference type="SUPFAM" id="SSF56112">
    <property type="entry name" value="Protein kinase-like (PK-like)"/>
    <property type="match status" value="1"/>
</dbReference>
<keyword evidence="1 8" id="KW-0028">Amino-acid biosynthesis</keyword>
<dbReference type="Pfam" id="PF01636">
    <property type="entry name" value="APH"/>
    <property type="match status" value="1"/>
</dbReference>
<keyword evidence="12" id="KW-1185">Reference proteome</keyword>
<dbReference type="InterPro" id="IPR005280">
    <property type="entry name" value="Homoserine_kinase_II"/>
</dbReference>
<evidence type="ECO:0000256" key="4">
    <source>
        <dbReference type="ARBA" id="ARBA00022741"/>
    </source>
</evidence>
<protein>
    <recommendedName>
        <fullName evidence="8 9">Homoserine kinase</fullName>
        <shortName evidence="8">HK</shortName>
        <shortName evidence="8">HSK</shortName>
        <ecNumber evidence="8 9">2.7.1.39</ecNumber>
    </recommendedName>
</protein>
<evidence type="ECO:0000256" key="6">
    <source>
        <dbReference type="ARBA" id="ARBA00022840"/>
    </source>
</evidence>
<comment type="similarity">
    <text evidence="7 8">Belongs to the pseudomonas-type ThrB family.</text>
</comment>
<dbReference type="PANTHER" id="PTHR21064:SF6">
    <property type="entry name" value="AMINOGLYCOSIDE PHOSPHOTRANSFERASE DOMAIN-CONTAINING PROTEIN"/>
    <property type="match status" value="1"/>
</dbReference>
<reference evidence="11" key="1">
    <citation type="submission" date="2022-07" db="EMBL/GenBank/DDBJ databases">
        <title>Alkalimarinus sp. nov., isolated from gut of a Alitta virens.</title>
        <authorList>
            <person name="Yang A.I."/>
            <person name="Shin N.-R."/>
        </authorList>
    </citation>
    <scope>NUCLEOTIDE SEQUENCE</scope>
    <source>
        <strain evidence="11">FA028</strain>
    </source>
</reference>
<dbReference type="HAMAP" id="MF_00301">
    <property type="entry name" value="Homoser_kinase_2"/>
    <property type="match status" value="1"/>
</dbReference>
<dbReference type="Proteomes" id="UP001164472">
    <property type="component" value="Chromosome"/>
</dbReference>
<dbReference type="InterPro" id="IPR011009">
    <property type="entry name" value="Kinase-like_dom_sf"/>
</dbReference>
<dbReference type="AlphaFoldDB" id="A0A9E8HT71"/>
<evidence type="ECO:0000259" key="10">
    <source>
        <dbReference type="Pfam" id="PF01636"/>
    </source>
</evidence>
<organism evidence="11 12">
    <name type="scientific">Alkalimarinus sediminis</name>
    <dbReference type="NCBI Taxonomy" id="1632866"/>
    <lineage>
        <taxon>Bacteria</taxon>
        <taxon>Pseudomonadati</taxon>
        <taxon>Pseudomonadota</taxon>
        <taxon>Gammaproteobacteria</taxon>
        <taxon>Alteromonadales</taxon>
        <taxon>Alteromonadaceae</taxon>
        <taxon>Alkalimarinus</taxon>
    </lineage>
</organism>
<feature type="domain" description="Aminoglycoside phosphotransferase" evidence="10">
    <location>
        <begin position="27"/>
        <end position="263"/>
    </location>
</feature>
<keyword evidence="5 8" id="KW-0418">Kinase</keyword>
<name>A0A9E8HT71_9ALTE</name>
<evidence type="ECO:0000256" key="8">
    <source>
        <dbReference type="HAMAP-Rule" id="MF_00301"/>
    </source>
</evidence>
<dbReference type="PANTHER" id="PTHR21064">
    <property type="entry name" value="AMINOGLYCOSIDE PHOSPHOTRANSFERASE DOMAIN-CONTAINING PROTEIN-RELATED"/>
    <property type="match status" value="1"/>
</dbReference>
<dbReference type="InterPro" id="IPR002575">
    <property type="entry name" value="Aminoglycoside_PTrfase"/>
</dbReference>
<dbReference type="GO" id="GO:0004413">
    <property type="term" value="F:homoserine kinase activity"/>
    <property type="evidence" value="ECO:0007669"/>
    <property type="project" value="UniProtKB-UniRule"/>
</dbReference>
<dbReference type="RefSeq" id="WP_251810843.1">
    <property type="nucleotide sequence ID" value="NZ_CP101527.1"/>
</dbReference>
<keyword evidence="3 8" id="KW-0791">Threonine biosynthesis</keyword>
<dbReference type="GO" id="GO:0005524">
    <property type="term" value="F:ATP binding"/>
    <property type="evidence" value="ECO:0007669"/>
    <property type="project" value="UniProtKB-KW"/>
</dbReference>
<dbReference type="EMBL" id="CP101527">
    <property type="protein sequence ID" value="UZW75299.1"/>
    <property type="molecule type" value="Genomic_DNA"/>
</dbReference>
<proteinExistence type="inferred from homology"/>
<dbReference type="Gene3D" id="3.90.1200.10">
    <property type="match status" value="1"/>
</dbReference>
<gene>
    <name evidence="8" type="primary">thrB</name>
    <name evidence="11" type="ORF">NNL22_01445</name>
</gene>
<dbReference type="NCBIfam" id="NF003558">
    <property type="entry name" value="PRK05231.1"/>
    <property type="match status" value="1"/>
</dbReference>
<evidence type="ECO:0000256" key="2">
    <source>
        <dbReference type="ARBA" id="ARBA00022679"/>
    </source>
</evidence>
<keyword evidence="2 8" id="KW-0808">Transferase</keyword>
<keyword evidence="4 8" id="KW-0547">Nucleotide-binding</keyword>
<accession>A0A9E8HT71</accession>
<evidence type="ECO:0000256" key="1">
    <source>
        <dbReference type="ARBA" id="ARBA00022605"/>
    </source>
</evidence>
<dbReference type="Gene3D" id="3.30.200.20">
    <property type="entry name" value="Phosphorylase Kinase, domain 1"/>
    <property type="match status" value="1"/>
</dbReference>
<evidence type="ECO:0000313" key="12">
    <source>
        <dbReference type="Proteomes" id="UP001164472"/>
    </source>
</evidence>
<comment type="pathway">
    <text evidence="8">Amino-acid biosynthesis; L-threonine biosynthesis; L-threonine from L-aspartate: step 4/5.</text>
</comment>
<dbReference type="KEGG" id="asem:NNL22_01445"/>
<comment type="catalytic activity">
    <reaction evidence="8">
        <text>L-homoserine + ATP = O-phospho-L-homoserine + ADP + H(+)</text>
        <dbReference type="Rhea" id="RHEA:13985"/>
        <dbReference type="ChEBI" id="CHEBI:15378"/>
        <dbReference type="ChEBI" id="CHEBI:30616"/>
        <dbReference type="ChEBI" id="CHEBI:57476"/>
        <dbReference type="ChEBI" id="CHEBI:57590"/>
        <dbReference type="ChEBI" id="CHEBI:456216"/>
        <dbReference type="EC" id="2.7.1.39"/>
    </reaction>
</comment>